<accession>A0AA39R6L5</accession>
<protein>
    <recommendedName>
        <fullName evidence="3">F5/8 type C domain-containing protein</fullName>
    </recommendedName>
</protein>
<evidence type="ECO:0000256" key="2">
    <source>
        <dbReference type="SAM" id="SignalP"/>
    </source>
</evidence>
<dbReference type="Gene3D" id="2.60.120.260">
    <property type="entry name" value="Galactose-binding domain-like"/>
    <property type="match status" value="1"/>
</dbReference>
<evidence type="ECO:0000313" key="4">
    <source>
        <dbReference type="EMBL" id="KAK0515056.1"/>
    </source>
</evidence>
<dbReference type="Pfam" id="PF09118">
    <property type="entry name" value="GO-like_E_set"/>
    <property type="match status" value="1"/>
</dbReference>
<dbReference type="SUPFAM" id="SSF49785">
    <property type="entry name" value="Galactose-binding domain-like"/>
    <property type="match status" value="1"/>
</dbReference>
<feature type="chain" id="PRO_5041334695" description="F5/8 type C domain-containing protein" evidence="2">
    <location>
        <begin position="21"/>
        <end position="720"/>
    </location>
</feature>
<dbReference type="SUPFAM" id="SSF81296">
    <property type="entry name" value="E set domains"/>
    <property type="match status" value="1"/>
</dbReference>
<feature type="domain" description="F5/8 type C" evidence="3">
    <location>
        <begin position="53"/>
        <end position="200"/>
    </location>
</feature>
<gene>
    <name evidence="4" type="ORF">JMJ35_002435</name>
</gene>
<name>A0AA39R6L5_9LECA</name>
<dbReference type="Proteomes" id="UP001166286">
    <property type="component" value="Unassembled WGS sequence"/>
</dbReference>
<dbReference type="Gene3D" id="2.60.40.10">
    <property type="entry name" value="Immunoglobulins"/>
    <property type="match status" value="1"/>
</dbReference>
<evidence type="ECO:0000259" key="3">
    <source>
        <dbReference type="PROSITE" id="PS50022"/>
    </source>
</evidence>
<dbReference type="InterPro" id="IPR011043">
    <property type="entry name" value="Gal_Oxase/kelch_b-propeller"/>
</dbReference>
<dbReference type="Pfam" id="PF01344">
    <property type="entry name" value="Kelch_1"/>
    <property type="match status" value="1"/>
</dbReference>
<sequence>MLSRLTVCVFLASVLLGTESIKIKRPSQLPFLQHDVHQNVLEKGDGMFREMGPAPPQLGNQIPQEERDTWKVDCTSKLTKHECIKVKDGRNNTFWQTKVTRESIDVLPHNITIDLREVKNVNALTMRPLPDADLGGAVAGHRVYISMDKKEWKLVAFGTWFGDVQDKFAGFEPQLAQYLRLEVTSATNGTEYVRIVDIGVWATDVPTDVPTPSSLGLGEWGPTVNFPLVPVGVFIDPIGGKVISFSSYAHDSFGQGVTDHTTLTATWDPTTHAVSQRHVRETNHDMFCPGMAFDVNGRMVISGGETADKVSIYDPTKDEWTNVAPMKIARGYQGSVTCANGKIFVVGGSWGPVGLDFGDRNGEIYDPEKDTWTKFNNITSEAIQTHEDWEGDYRADNHVWLMGWRNNSIFQAGPSKEMHWIMPTGTGAVQSAGIRGVTKFKPIIHDRMCGVAAMYDAVEGKILAAGGAPSYNYKDGDGVIRSEKATTEAYVITLDQPNKEVDVQVAGDGGMHFPRSFAHAVILPNGETLVVGGQEEPRVFTENTPQFTPEIYSPTDNAWRKVAPNTVPRTYHSFALLLRDATILVGGGGLSNQLPVNHFDAQIYIPQYLLTSSGSRATRPNITETSDPNVFPGGNFTIATDSEIVSASLVRYGGATHSLNNDQRRIPLTLKEVGPPYSYFMSIPEDGGVAIPGYYMLFVLNAQGVPSKATNVQILVSPEY</sequence>
<dbReference type="SMART" id="SM00612">
    <property type="entry name" value="Kelch"/>
    <property type="match status" value="3"/>
</dbReference>
<dbReference type="InterPro" id="IPR009880">
    <property type="entry name" value="Glyoxal_oxidase_N"/>
</dbReference>
<dbReference type="InterPro" id="IPR037293">
    <property type="entry name" value="Gal_Oxidase_central_sf"/>
</dbReference>
<dbReference type="InterPro" id="IPR000421">
    <property type="entry name" value="FA58C"/>
</dbReference>
<dbReference type="EMBL" id="JAFEKC020000004">
    <property type="protein sequence ID" value="KAK0515056.1"/>
    <property type="molecule type" value="Genomic_DNA"/>
</dbReference>
<dbReference type="PANTHER" id="PTHR32208:SF68">
    <property type="entry name" value="GALACTOSE OXIDASE"/>
    <property type="match status" value="1"/>
</dbReference>
<dbReference type="CDD" id="cd02851">
    <property type="entry name" value="E_set_GO_C"/>
    <property type="match status" value="1"/>
</dbReference>
<dbReference type="PANTHER" id="PTHR32208">
    <property type="entry name" value="SECRETED PROTEIN-RELATED"/>
    <property type="match status" value="1"/>
</dbReference>
<comment type="caution">
    <text evidence="4">The sequence shown here is derived from an EMBL/GenBank/DDBJ whole genome shotgun (WGS) entry which is preliminary data.</text>
</comment>
<dbReference type="InterPro" id="IPR008979">
    <property type="entry name" value="Galactose-bd-like_sf"/>
</dbReference>
<dbReference type="AlphaFoldDB" id="A0AA39R6L5"/>
<dbReference type="InterPro" id="IPR006652">
    <property type="entry name" value="Kelch_1"/>
</dbReference>
<proteinExistence type="predicted"/>
<dbReference type="Pfam" id="PF00754">
    <property type="entry name" value="F5_F8_type_C"/>
    <property type="match status" value="1"/>
</dbReference>
<reference evidence="4" key="1">
    <citation type="submission" date="2023-03" db="EMBL/GenBank/DDBJ databases">
        <title>Complete genome of Cladonia borealis.</title>
        <authorList>
            <person name="Park H."/>
        </authorList>
    </citation>
    <scope>NUCLEOTIDE SEQUENCE</scope>
    <source>
        <strain evidence="4">ANT050790</strain>
    </source>
</reference>
<organism evidence="4 5">
    <name type="scientific">Cladonia borealis</name>
    <dbReference type="NCBI Taxonomy" id="184061"/>
    <lineage>
        <taxon>Eukaryota</taxon>
        <taxon>Fungi</taxon>
        <taxon>Dikarya</taxon>
        <taxon>Ascomycota</taxon>
        <taxon>Pezizomycotina</taxon>
        <taxon>Lecanoromycetes</taxon>
        <taxon>OSLEUM clade</taxon>
        <taxon>Lecanoromycetidae</taxon>
        <taxon>Lecanorales</taxon>
        <taxon>Lecanorineae</taxon>
        <taxon>Cladoniaceae</taxon>
        <taxon>Cladonia</taxon>
    </lineage>
</organism>
<dbReference type="InterPro" id="IPR013783">
    <property type="entry name" value="Ig-like_fold"/>
</dbReference>
<dbReference type="Pfam" id="PF07250">
    <property type="entry name" value="Glyoxal_oxid_N"/>
    <property type="match status" value="1"/>
</dbReference>
<keyword evidence="1 2" id="KW-0732">Signal</keyword>
<keyword evidence="5" id="KW-1185">Reference proteome</keyword>
<dbReference type="InterPro" id="IPR015202">
    <property type="entry name" value="GO-like_E_set"/>
</dbReference>
<dbReference type="InterPro" id="IPR014756">
    <property type="entry name" value="Ig_E-set"/>
</dbReference>
<evidence type="ECO:0000313" key="5">
    <source>
        <dbReference type="Proteomes" id="UP001166286"/>
    </source>
</evidence>
<dbReference type="PROSITE" id="PS50022">
    <property type="entry name" value="FA58C_3"/>
    <property type="match status" value="1"/>
</dbReference>
<feature type="signal peptide" evidence="2">
    <location>
        <begin position="1"/>
        <end position="20"/>
    </location>
</feature>
<dbReference type="SUPFAM" id="SSF50965">
    <property type="entry name" value="Galactose oxidase, central domain"/>
    <property type="match status" value="1"/>
</dbReference>
<dbReference type="Gene3D" id="2.130.10.80">
    <property type="entry name" value="Galactose oxidase/kelch, beta-propeller"/>
    <property type="match status" value="1"/>
</dbReference>
<evidence type="ECO:0000256" key="1">
    <source>
        <dbReference type="ARBA" id="ARBA00022729"/>
    </source>
</evidence>